<protein>
    <recommendedName>
        <fullName evidence="2">Methyltransferase</fullName>
    </recommendedName>
</protein>
<dbReference type="AlphaFoldDB" id="A0A6C0KMJ1"/>
<reference evidence="1" key="1">
    <citation type="journal article" date="2020" name="Nature">
        <title>Giant virus diversity and host interactions through global metagenomics.</title>
        <authorList>
            <person name="Schulz F."/>
            <person name="Roux S."/>
            <person name="Paez-Espino D."/>
            <person name="Jungbluth S."/>
            <person name="Walsh D.A."/>
            <person name="Denef V.J."/>
            <person name="McMahon K.D."/>
            <person name="Konstantinidis K.T."/>
            <person name="Eloe-Fadrosh E.A."/>
            <person name="Kyrpides N.C."/>
            <person name="Woyke T."/>
        </authorList>
    </citation>
    <scope>NUCLEOTIDE SEQUENCE</scope>
    <source>
        <strain evidence="1">GVMAG-S-3300012919-55</strain>
    </source>
</reference>
<name>A0A6C0KMJ1_9ZZZZ</name>
<evidence type="ECO:0000313" key="1">
    <source>
        <dbReference type="EMBL" id="QHU17564.1"/>
    </source>
</evidence>
<accession>A0A6C0KMJ1</accession>
<dbReference type="SUPFAM" id="SSF53335">
    <property type="entry name" value="S-adenosyl-L-methionine-dependent methyltransferases"/>
    <property type="match status" value="1"/>
</dbReference>
<organism evidence="1">
    <name type="scientific">viral metagenome</name>
    <dbReference type="NCBI Taxonomy" id="1070528"/>
    <lineage>
        <taxon>unclassified sequences</taxon>
        <taxon>metagenomes</taxon>
        <taxon>organismal metagenomes</taxon>
    </lineage>
</organism>
<sequence length="223" mass="25850">MGIGNEDLKLLLKYRQQFPNGKKCAVLGNCTFYGFENASKEEFKKLMNFDEVHTFDINGTPDYKLDLQEPLNEKFNNYYDWVLDVGTLYCCFDVVSVWKNVLNMLNETGCIWHQTNLVGHFGRGFWALSPSLFNEFYLSNKFEIIELNYLFKSGKNKELWQKIPSNCNYINNCDGQTLTFSSNNSTFRTGINNDSSLSCFVKRIQVVPFTKPIPEHYIKTNGI</sequence>
<evidence type="ECO:0008006" key="2">
    <source>
        <dbReference type="Google" id="ProtNLM"/>
    </source>
</evidence>
<proteinExistence type="predicted"/>
<dbReference type="InterPro" id="IPR029063">
    <property type="entry name" value="SAM-dependent_MTases_sf"/>
</dbReference>
<dbReference type="EMBL" id="MN740916">
    <property type="protein sequence ID" value="QHU17564.1"/>
    <property type="molecule type" value="Genomic_DNA"/>
</dbReference>